<reference evidence="3 4" key="1">
    <citation type="submission" date="2018-03" db="EMBL/GenBank/DDBJ databases">
        <title>Draft Genome Sequences of the Obligatory Marine Myxobacteria Enhygromyxa salina SWB005.</title>
        <authorList>
            <person name="Poehlein A."/>
            <person name="Moghaddam J.A."/>
            <person name="Harms H."/>
            <person name="Alanjari M."/>
            <person name="Koenig G.M."/>
            <person name="Daniel R."/>
            <person name="Schaeberle T.F."/>
        </authorList>
    </citation>
    <scope>NUCLEOTIDE SEQUENCE [LARGE SCALE GENOMIC DNA]</scope>
    <source>
        <strain evidence="3 4">SWB005</strain>
    </source>
</reference>
<keyword evidence="4" id="KW-1185">Reference proteome</keyword>
<evidence type="ECO:0000313" key="3">
    <source>
        <dbReference type="EMBL" id="PRQ03294.1"/>
    </source>
</evidence>
<evidence type="ECO:0000256" key="2">
    <source>
        <dbReference type="SAM" id="SignalP"/>
    </source>
</evidence>
<dbReference type="AlphaFoldDB" id="A0A2S9YDV4"/>
<organism evidence="3 4">
    <name type="scientific">Enhygromyxa salina</name>
    <dbReference type="NCBI Taxonomy" id="215803"/>
    <lineage>
        <taxon>Bacteria</taxon>
        <taxon>Pseudomonadati</taxon>
        <taxon>Myxococcota</taxon>
        <taxon>Polyangia</taxon>
        <taxon>Nannocystales</taxon>
        <taxon>Nannocystaceae</taxon>
        <taxon>Enhygromyxa</taxon>
    </lineage>
</organism>
<keyword evidence="1" id="KW-0472">Membrane</keyword>
<feature type="transmembrane region" description="Helical" evidence="1">
    <location>
        <begin position="115"/>
        <end position="138"/>
    </location>
</feature>
<dbReference type="Proteomes" id="UP000237968">
    <property type="component" value="Unassembled WGS sequence"/>
</dbReference>
<protein>
    <submittedName>
        <fullName evidence="3">Uncharacterized protein</fullName>
    </submittedName>
</protein>
<keyword evidence="2" id="KW-0732">Signal</keyword>
<feature type="transmembrane region" description="Helical" evidence="1">
    <location>
        <begin position="158"/>
        <end position="183"/>
    </location>
</feature>
<sequence>MSERKRDWVAMVTATVTATVLVAAPVTAAGRAPDPDDAAEASEELAARGAMHRVASRRNFGRGRGAKTPLYRAYCKFWRQSPRRKGQARRREALHPGLLAPAEPASVQPWRRAGIGLLGAGGVVAGTGFGLTLAYTILGDRRQGAEDPVLADIEELDASARVGGALLAAGIAIVAVGGIIFVISKKKAGPRSGARIRLAPTFGGLVVSGQF</sequence>
<name>A0A2S9YDV4_9BACT</name>
<feature type="chain" id="PRO_5015730350" evidence="2">
    <location>
        <begin position="29"/>
        <end position="211"/>
    </location>
</feature>
<keyword evidence="1" id="KW-1133">Transmembrane helix</keyword>
<evidence type="ECO:0000313" key="4">
    <source>
        <dbReference type="Proteomes" id="UP000237968"/>
    </source>
</evidence>
<keyword evidence="1" id="KW-0812">Transmembrane</keyword>
<gene>
    <name evidence="3" type="ORF">ENSA5_17310</name>
</gene>
<dbReference type="EMBL" id="PVNK01000096">
    <property type="protein sequence ID" value="PRQ03294.1"/>
    <property type="molecule type" value="Genomic_DNA"/>
</dbReference>
<evidence type="ECO:0000256" key="1">
    <source>
        <dbReference type="SAM" id="Phobius"/>
    </source>
</evidence>
<comment type="caution">
    <text evidence="3">The sequence shown here is derived from an EMBL/GenBank/DDBJ whole genome shotgun (WGS) entry which is preliminary data.</text>
</comment>
<feature type="signal peptide" evidence="2">
    <location>
        <begin position="1"/>
        <end position="28"/>
    </location>
</feature>
<proteinExistence type="predicted"/>
<accession>A0A2S9YDV4</accession>